<reference evidence="1" key="1">
    <citation type="submission" date="2020-09" db="EMBL/GenBank/DDBJ databases">
        <title>Genome-Enabled Discovery of Anthraquinone Biosynthesis in Senna tora.</title>
        <authorList>
            <person name="Kang S.-H."/>
            <person name="Pandey R.P."/>
            <person name="Lee C.-M."/>
            <person name="Sim J.-S."/>
            <person name="Jeong J.-T."/>
            <person name="Choi B.-S."/>
            <person name="Jung M."/>
            <person name="Ginzburg D."/>
            <person name="Zhao K."/>
            <person name="Won S.Y."/>
            <person name="Oh T.-J."/>
            <person name="Yu Y."/>
            <person name="Kim N.-H."/>
            <person name="Lee O.R."/>
            <person name="Lee T.-H."/>
            <person name="Bashyal P."/>
            <person name="Kim T.-S."/>
            <person name="Lee W.-H."/>
            <person name="Kawkins C."/>
            <person name="Kim C.-K."/>
            <person name="Kim J.S."/>
            <person name="Ahn B.O."/>
            <person name="Rhee S.Y."/>
            <person name="Sohng J.K."/>
        </authorList>
    </citation>
    <scope>NUCLEOTIDE SEQUENCE</scope>
    <source>
        <tissue evidence="1">Leaf</tissue>
    </source>
</reference>
<gene>
    <name evidence="1" type="ORF">G2W53_000941</name>
</gene>
<organism evidence="1 2">
    <name type="scientific">Senna tora</name>
    <dbReference type="NCBI Taxonomy" id="362788"/>
    <lineage>
        <taxon>Eukaryota</taxon>
        <taxon>Viridiplantae</taxon>
        <taxon>Streptophyta</taxon>
        <taxon>Embryophyta</taxon>
        <taxon>Tracheophyta</taxon>
        <taxon>Spermatophyta</taxon>
        <taxon>Magnoliopsida</taxon>
        <taxon>eudicotyledons</taxon>
        <taxon>Gunneridae</taxon>
        <taxon>Pentapetalae</taxon>
        <taxon>rosids</taxon>
        <taxon>fabids</taxon>
        <taxon>Fabales</taxon>
        <taxon>Fabaceae</taxon>
        <taxon>Caesalpinioideae</taxon>
        <taxon>Cassia clade</taxon>
        <taxon>Senna</taxon>
    </lineage>
</organism>
<name>A0A835CJX6_9FABA</name>
<proteinExistence type="predicted"/>
<sequence length="80" mass="9202">MDFSEQLNHFNEVYKYLVDTYGEKVAHKVLSKSIYIFSLGVGHFINLQAKNYASVGETSDAIFDKLKLVIKVIKLRQFIS</sequence>
<dbReference type="EMBL" id="JAAIUW010000001">
    <property type="protein sequence ID" value="KAF7844036.1"/>
    <property type="molecule type" value="Genomic_DNA"/>
</dbReference>
<protein>
    <submittedName>
        <fullName evidence="1">Uncharacterized protein</fullName>
    </submittedName>
</protein>
<dbReference type="OrthoDB" id="1600564at2759"/>
<keyword evidence="2" id="KW-1185">Reference proteome</keyword>
<evidence type="ECO:0000313" key="2">
    <source>
        <dbReference type="Proteomes" id="UP000634136"/>
    </source>
</evidence>
<comment type="caution">
    <text evidence="1">The sequence shown here is derived from an EMBL/GenBank/DDBJ whole genome shotgun (WGS) entry which is preliminary data.</text>
</comment>
<evidence type="ECO:0000313" key="1">
    <source>
        <dbReference type="EMBL" id="KAF7844036.1"/>
    </source>
</evidence>
<dbReference type="AlphaFoldDB" id="A0A835CJX6"/>
<dbReference type="Proteomes" id="UP000634136">
    <property type="component" value="Unassembled WGS sequence"/>
</dbReference>
<accession>A0A835CJX6</accession>